<reference evidence="2" key="1">
    <citation type="submission" date="2014-07" db="EMBL/GenBank/DDBJ databases">
        <title>Methanogenic archaea and the global carbon cycle.</title>
        <authorList>
            <person name="Henriksen J.R."/>
            <person name="Luke J."/>
            <person name="Reinhart S."/>
            <person name="Benedict M.N."/>
            <person name="Youngblut N.D."/>
            <person name="Metcalf M.E."/>
            <person name="Whitaker R.J."/>
            <person name="Metcalf W.W."/>
        </authorList>
    </citation>
    <scope>NUCLEOTIDE SEQUENCE [LARGE SCALE GENOMIC DNA]</scope>
    <source>
        <strain evidence="2">3</strain>
    </source>
</reference>
<dbReference type="STRING" id="1434107.MSBR3_0309"/>
<keyword evidence="1" id="KW-0472">Membrane</keyword>
<dbReference type="RefSeq" id="WP_048106025.1">
    <property type="nucleotide sequence ID" value="NZ_CP009517.1"/>
</dbReference>
<dbReference type="HOGENOM" id="CLU_134205_0_0_2"/>
<feature type="transmembrane region" description="Helical" evidence="1">
    <location>
        <begin position="12"/>
        <end position="32"/>
    </location>
</feature>
<keyword evidence="1" id="KW-1133">Transmembrane helix</keyword>
<organism evidence="2 3">
    <name type="scientific">Methanosarcina barkeri 3</name>
    <dbReference type="NCBI Taxonomy" id="1434107"/>
    <lineage>
        <taxon>Archaea</taxon>
        <taxon>Methanobacteriati</taxon>
        <taxon>Methanobacteriota</taxon>
        <taxon>Stenosarchaea group</taxon>
        <taxon>Methanomicrobia</taxon>
        <taxon>Methanosarcinales</taxon>
        <taxon>Methanosarcinaceae</taxon>
        <taxon>Methanosarcina</taxon>
    </lineage>
</organism>
<dbReference type="OrthoDB" id="142251at2157"/>
<dbReference type="PATRIC" id="fig|1434107.4.peg.413"/>
<sequence length="173" mass="19774">MKDQSKNAKKYAIFFFIGIFTFYLSGYILRGIHPPKSIYLMFLVYWTLFAIGILVLRDYSPGFILKGFATSLGALFLISAGFFALGAYNHMNSDEYWIETEKLEKAPDEFAVVTESEIEEYPALRKALKNSGEGFTVDSAEWIRVEKFLHLKGSNVIKVNNDYYQVRLSMSVA</sequence>
<dbReference type="Proteomes" id="UP000033066">
    <property type="component" value="Chromosome"/>
</dbReference>
<evidence type="ECO:0000313" key="2">
    <source>
        <dbReference type="EMBL" id="AKB80887.1"/>
    </source>
</evidence>
<proteinExistence type="predicted"/>
<keyword evidence="1" id="KW-0812">Transmembrane</keyword>
<dbReference type="EMBL" id="CP009517">
    <property type="protein sequence ID" value="AKB80887.1"/>
    <property type="molecule type" value="Genomic_DNA"/>
</dbReference>
<evidence type="ECO:0000313" key="3">
    <source>
        <dbReference type="Proteomes" id="UP000033066"/>
    </source>
</evidence>
<protein>
    <submittedName>
        <fullName evidence="2">Uncharacterized protein</fullName>
    </submittedName>
</protein>
<dbReference type="KEGG" id="mbak:MSBR3_0309"/>
<dbReference type="GeneID" id="24787763"/>
<name>A0A0E3SJM6_METBA</name>
<accession>A0A0E3SJM6</accession>
<feature type="transmembrane region" description="Helical" evidence="1">
    <location>
        <begin position="38"/>
        <end position="56"/>
    </location>
</feature>
<gene>
    <name evidence="2" type="ORF">MSBR3_0309</name>
</gene>
<feature type="transmembrane region" description="Helical" evidence="1">
    <location>
        <begin position="68"/>
        <end position="88"/>
    </location>
</feature>
<evidence type="ECO:0000256" key="1">
    <source>
        <dbReference type="SAM" id="Phobius"/>
    </source>
</evidence>
<keyword evidence="3" id="KW-1185">Reference proteome</keyword>
<dbReference type="AlphaFoldDB" id="A0A0E3SJM6"/>